<dbReference type="PANTHER" id="PTHR30509:SF9">
    <property type="entry name" value="MULTIDRUG RESISTANCE PROTEIN MDTO"/>
    <property type="match status" value="1"/>
</dbReference>
<evidence type="ECO:0000259" key="8">
    <source>
        <dbReference type="Pfam" id="PF13515"/>
    </source>
</evidence>
<evidence type="ECO:0000256" key="2">
    <source>
        <dbReference type="ARBA" id="ARBA00022475"/>
    </source>
</evidence>
<feature type="transmembrane region" description="Helical" evidence="7">
    <location>
        <begin position="519"/>
        <end position="537"/>
    </location>
</feature>
<dbReference type="Proteomes" id="UP000322997">
    <property type="component" value="Unassembled WGS sequence"/>
</dbReference>
<evidence type="ECO:0000256" key="5">
    <source>
        <dbReference type="ARBA" id="ARBA00023136"/>
    </source>
</evidence>
<keyword evidence="3 7" id="KW-0812">Transmembrane</keyword>
<protein>
    <submittedName>
        <fullName evidence="9">FUSC family protein</fullName>
    </submittedName>
</protein>
<feature type="transmembrane region" description="Helical" evidence="7">
    <location>
        <begin position="80"/>
        <end position="98"/>
    </location>
</feature>
<feature type="transmembrane region" description="Helical" evidence="7">
    <location>
        <begin position="53"/>
        <end position="71"/>
    </location>
</feature>
<dbReference type="EMBL" id="VTEQ01000008">
    <property type="protein sequence ID" value="TYS49560.1"/>
    <property type="molecule type" value="Genomic_DNA"/>
</dbReference>
<dbReference type="GO" id="GO:0005886">
    <property type="term" value="C:plasma membrane"/>
    <property type="evidence" value="ECO:0007669"/>
    <property type="project" value="UniProtKB-SubCell"/>
</dbReference>
<keyword evidence="5 7" id="KW-0472">Membrane</keyword>
<evidence type="ECO:0000256" key="6">
    <source>
        <dbReference type="ARBA" id="ARBA00043993"/>
    </source>
</evidence>
<comment type="caution">
    <text evidence="9">The sequence shown here is derived from an EMBL/GenBank/DDBJ whole genome shotgun (WGS) entry which is preliminary data.</text>
</comment>
<dbReference type="AlphaFoldDB" id="A0A5D4RFE0"/>
<name>A0A5D4RFE0_9BACI</name>
<keyword evidence="4 7" id="KW-1133">Transmembrane helix</keyword>
<feature type="transmembrane region" description="Helical" evidence="7">
    <location>
        <begin position="441"/>
        <end position="461"/>
    </location>
</feature>
<feature type="transmembrane region" description="Helical" evidence="7">
    <location>
        <begin position="127"/>
        <end position="146"/>
    </location>
</feature>
<gene>
    <name evidence="9" type="ORF">FZC83_20160</name>
</gene>
<feature type="transmembrane region" description="Helical" evidence="7">
    <location>
        <begin position="30"/>
        <end position="47"/>
    </location>
</feature>
<dbReference type="InterPro" id="IPR049453">
    <property type="entry name" value="Memb_transporter_dom"/>
</dbReference>
<comment type="subcellular location">
    <subcellularLocation>
        <location evidence="1">Cell membrane</location>
        <topology evidence="1">Multi-pass membrane protein</topology>
    </subcellularLocation>
</comment>
<proteinExistence type="inferred from homology"/>
<evidence type="ECO:0000313" key="9">
    <source>
        <dbReference type="EMBL" id="TYS49560.1"/>
    </source>
</evidence>
<accession>A0A5D4RFE0</accession>
<evidence type="ECO:0000256" key="7">
    <source>
        <dbReference type="SAM" id="Phobius"/>
    </source>
</evidence>
<dbReference type="PANTHER" id="PTHR30509">
    <property type="entry name" value="P-HYDROXYBENZOIC ACID EFFLUX PUMP SUBUNIT-RELATED"/>
    <property type="match status" value="1"/>
</dbReference>
<feature type="transmembrane region" description="Helical" evidence="7">
    <location>
        <begin position="398"/>
        <end position="421"/>
    </location>
</feature>
<organism evidence="9 10">
    <name type="scientific">Rossellomorea marisflavi</name>
    <dbReference type="NCBI Taxonomy" id="189381"/>
    <lineage>
        <taxon>Bacteria</taxon>
        <taxon>Bacillati</taxon>
        <taxon>Bacillota</taxon>
        <taxon>Bacilli</taxon>
        <taxon>Bacillales</taxon>
        <taxon>Bacillaceae</taxon>
        <taxon>Rossellomorea</taxon>
    </lineage>
</organism>
<reference evidence="9 10" key="1">
    <citation type="submission" date="2019-08" db="EMBL/GenBank/DDBJ databases">
        <title>Bacillus genomes from the desert of Cuatro Cienegas, Coahuila.</title>
        <authorList>
            <person name="Olmedo-Alvarez G."/>
        </authorList>
    </citation>
    <scope>NUCLEOTIDE SEQUENCE [LARGE SCALE GENOMIC DNA]</scope>
    <source>
        <strain evidence="9 10">CH108_3D</strain>
    </source>
</reference>
<feature type="transmembrane region" description="Helical" evidence="7">
    <location>
        <begin position="152"/>
        <end position="173"/>
    </location>
</feature>
<evidence type="ECO:0000256" key="4">
    <source>
        <dbReference type="ARBA" id="ARBA00022989"/>
    </source>
</evidence>
<comment type="similarity">
    <text evidence="6">Belongs to the YccS/YhfK family.</text>
</comment>
<feature type="domain" description="Integral membrane bound transporter" evidence="8">
    <location>
        <begin position="404"/>
        <end position="532"/>
    </location>
</feature>
<dbReference type="RefSeq" id="WP_079513836.1">
    <property type="nucleotide sequence ID" value="NZ_CP128801.1"/>
</dbReference>
<dbReference type="Pfam" id="PF13515">
    <property type="entry name" value="FUSC_2"/>
    <property type="match status" value="1"/>
</dbReference>
<keyword evidence="2" id="KW-1003">Cell membrane</keyword>
<evidence type="ECO:0000256" key="3">
    <source>
        <dbReference type="ARBA" id="ARBA00022692"/>
    </source>
</evidence>
<feature type="transmembrane region" description="Helical" evidence="7">
    <location>
        <begin position="104"/>
        <end position="120"/>
    </location>
</feature>
<evidence type="ECO:0000256" key="1">
    <source>
        <dbReference type="ARBA" id="ARBA00004651"/>
    </source>
</evidence>
<sequence length="730" mass="82618">MRQLHRQHIWLGRFLASDPGRKRLEQAGKATLSLMTAVFITLILLKMNQHPSITPAIISGMMGMFGIVIVLDGTKNKKKVTLLWIAVSVATGVTVGSLLSPYPYAVNVLLVAAMFSAFYFTRYAIRYFSIGMASFMSIYFSSVLKLDVSQLAWFYIGIAIGATSAYFYQFLLFKSSTQVLKRSLISFHIQSNVTFTILLKAMEDPASNEKRRKKLDRNVRKLNEYARTLSVDMNEGDLKDLWPGMEVSELRLYVFDAAMLIQTLSDSLKKLKELNVFEQDEIREVLIRVIRSLRDADVLAENYEPKTLEETEKALQQLRLMLMKVMTEEKDPPRWIYLLRRIESISNHVLRAALSIQQALKGKKESVPQEEIECAKEEKKDKPELKGLKPSTRKGIQALFAGGLAILAGELIAPAQPYWVLLTTFIVQMGTETVGRTYLKAFQRSIGTVIGALLGFGLANLVSGVRPLEVVLLFMALFFSYYLFSVSYTMMSLFITMLIAFMYDILLGGISFGLMGARVLDTIIGAFIALLVSALIFPKKTKSKVTDTFDDFFDELSEYVESYLDSFLKEKKKPLTVRAFDLDQKVQTIKDEAQSILQRPGAMTKTDLGRWLTVVTAINYYAKHLLASSHRRNEPFPEELQKGIVTIGDKLTQNIESVRSMMKDPSIHHDLWSLSDERKDIETQAPDRLKSHIDVIHHVYYVWKINQSIVALGEELGGSIRDKDKGSDIA</sequence>
<evidence type="ECO:0000313" key="10">
    <source>
        <dbReference type="Proteomes" id="UP000322997"/>
    </source>
</evidence>